<sequence>MVLLSRIEPEHFPRLLPVLARYLAEIVDDQNVDPAQVATRVLKRCDLDAYWIELASGPIGFAFVLSLPEGQHELSEFTIFPEHRRLGCGTAAAKALFSKYPGRWRMGLSKTSPQAAGFWGTCLSAMAGVHDLKEGAPFSSRQIKSYNFGFDA</sequence>
<dbReference type="AlphaFoldDB" id="A0A844ANQ5"/>
<dbReference type="GO" id="GO:0016740">
    <property type="term" value="F:transferase activity"/>
    <property type="evidence" value="ECO:0007669"/>
    <property type="project" value="UniProtKB-KW"/>
</dbReference>
<evidence type="ECO:0000313" key="1">
    <source>
        <dbReference type="EMBL" id="MQY42053.1"/>
    </source>
</evidence>
<name>A0A844ANQ5_9RHOB</name>
<comment type="caution">
    <text evidence="1">The sequence shown here is derived from an EMBL/GenBank/DDBJ whole genome shotgun (WGS) entry which is preliminary data.</text>
</comment>
<dbReference type="SUPFAM" id="SSF55729">
    <property type="entry name" value="Acyl-CoA N-acyltransferases (Nat)"/>
    <property type="match status" value="1"/>
</dbReference>
<keyword evidence="2" id="KW-1185">Reference proteome</keyword>
<gene>
    <name evidence="1" type="ORF">GG681_05335</name>
</gene>
<dbReference type="InterPro" id="IPR016181">
    <property type="entry name" value="Acyl_CoA_acyltransferase"/>
</dbReference>
<organism evidence="1 2">
    <name type="scientific">Tritonibacter aquimaris</name>
    <dbReference type="NCBI Taxonomy" id="2663379"/>
    <lineage>
        <taxon>Bacteria</taxon>
        <taxon>Pseudomonadati</taxon>
        <taxon>Pseudomonadota</taxon>
        <taxon>Alphaproteobacteria</taxon>
        <taxon>Rhodobacterales</taxon>
        <taxon>Paracoccaceae</taxon>
        <taxon>Tritonibacter</taxon>
    </lineage>
</organism>
<dbReference type="Gene3D" id="3.40.630.30">
    <property type="match status" value="1"/>
</dbReference>
<dbReference type="EMBL" id="WIXK01000002">
    <property type="protein sequence ID" value="MQY42053.1"/>
    <property type="molecule type" value="Genomic_DNA"/>
</dbReference>
<dbReference type="Proteomes" id="UP000436694">
    <property type="component" value="Unassembled WGS sequence"/>
</dbReference>
<proteinExistence type="predicted"/>
<accession>A0A844ANQ5</accession>
<evidence type="ECO:0000313" key="2">
    <source>
        <dbReference type="Proteomes" id="UP000436694"/>
    </source>
</evidence>
<keyword evidence="1" id="KW-0808">Transferase</keyword>
<protein>
    <submittedName>
        <fullName evidence="1">GNAT family N-acetyltransferase</fullName>
    </submittedName>
</protein>
<reference evidence="1 2" key="1">
    <citation type="submission" date="2019-10" db="EMBL/GenBank/DDBJ databases">
        <title>Epibacterium sp. nov., isolated from seawater.</title>
        <authorList>
            <person name="Zhang X."/>
            <person name="Li N."/>
        </authorList>
    </citation>
    <scope>NUCLEOTIDE SEQUENCE [LARGE SCALE GENOMIC DNA]</scope>
    <source>
        <strain evidence="1 2">SM1969</strain>
    </source>
</reference>